<accession>A0ABM7M136</accession>
<keyword evidence="1" id="KW-1133">Transmembrane helix</keyword>
<dbReference type="Proteomes" id="UP000676967">
    <property type="component" value="Chromosome"/>
</dbReference>
<keyword evidence="1" id="KW-0472">Membrane</keyword>
<protein>
    <recommendedName>
        <fullName evidence="4">Secreted protein</fullName>
    </recommendedName>
</protein>
<evidence type="ECO:0000256" key="1">
    <source>
        <dbReference type="SAM" id="Phobius"/>
    </source>
</evidence>
<dbReference type="RefSeq" id="WP_189336304.1">
    <property type="nucleotide sequence ID" value="NZ_AP023356.1"/>
</dbReference>
<sequence>MRRQTWYWWAALLASSLTTGFTAVAISLHAQAESDRKFCTLITTQDDAWSETTPTTVTGKRVAEAMRQLRRDLDCPPE</sequence>
<organism evidence="2 3">
    <name type="scientific">Actinoplanes ianthinogenes</name>
    <dbReference type="NCBI Taxonomy" id="122358"/>
    <lineage>
        <taxon>Bacteria</taxon>
        <taxon>Bacillati</taxon>
        <taxon>Actinomycetota</taxon>
        <taxon>Actinomycetes</taxon>
        <taxon>Micromonosporales</taxon>
        <taxon>Micromonosporaceae</taxon>
        <taxon>Actinoplanes</taxon>
    </lineage>
</organism>
<evidence type="ECO:0000313" key="3">
    <source>
        <dbReference type="Proteomes" id="UP000676967"/>
    </source>
</evidence>
<reference evidence="2 3" key="1">
    <citation type="submission" date="2020-08" db="EMBL/GenBank/DDBJ databases">
        <title>Whole genome shotgun sequence of Actinoplanes ianthinogenes NBRC 13996.</title>
        <authorList>
            <person name="Komaki H."/>
            <person name="Tamura T."/>
        </authorList>
    </citation>
    <scope>NUCLEOTIDE SEQUENCE [LARGE SCALE GENOMIC DNA]</scope>
    <source>
        <strain evidence="2 3">NBRC 13996</strain>
    </source>
</reference>
<gene>
    <name evidence="2" type="ORF">Aiant_59640</name>
</gene>
<proteinExistence type="predicted"/>
<dbReference type="EMBL" id="AP023356">
    <property type="protein sequence ID" value="BCJ45307.1"/>
    <property type="molecule type" value="Genomic_DNA"/>
</dbReference>
<name>A0ABM7M136_9ACTN</name>
<keyword evidence="3" id="KW-1185">Reference proteome</keyword>
<keyword evidence="1" id="KW-0812">Transmembrane</keyword>
<evidence type="ECO:0000313" key="2">
    <source>
        <dbReference type="EMBL" id="BCJ45307.1"/>
    </source>
</evidence>
<feature type="transmembrane region" description="Helical" evidence="1">
    <location>
        <begin position="6"/>
        <end position="28"/>
    </location>
</feature>
<evidence type="ECO:0008006" key="4">
    <source>
        <dbReference type="Google" id="ProtNLM"/>
    </source>
</evidence>